<gene>
    <name evidence="1" type="ORF">NCTC11179_01544</name>
</gene>
<reference evidence="1 2" key="1">
    <citation type="submission" date="2018-06" db="EMBL/GenBank/DDBJ databases">
        <authorList>
            <consortium name="Pathogen Informatics"/>
            <person name="Doyle S."/>
        </authorList>
    </citation>
    <scope>NUCLEOTIDE SEQUENCE [LARGE SCALE GENOMIC DNA]</scope>
    <source>
        <strain evidence="1 2">NCTC11179</strain>
    </source>
</reference>
<sequence length="766" mass="89321">MIKKSLKKWYVVSSLAALLGTGIYTYGCADGWWSYSSISNFTPEAFADDSYKPLFFAPYDRFYNGGYMDNSSMFNDNIVAEWATYLQGKLEQAEVEKYLLSSQEKAAEIDQLYANLKGKKSTTWNLKDERIQNFVTFLYHAKAIEMYSNDTYSYWNYESHVATLMEENQADKVEKVYKNLKSKDAFYANRMWFQVMKAKFYSTNRASAIAFFNESAAKQPKNNLYYRALGYVAGAYYQAGDYDQSNVLYAEIFNANPTLRQVALYNYKPRETESVRALAQTIPNKDVQAALWAMQGYYSNAMDALKEVVAVDSKSPHANFLLTRWVNEQEASVLQFREESFKTSKEYFGSLKKKIDQPGLDWVKKIAKEEKVDNPALWYMASGYLAIFQGQYKEADEAFVKAKKEAKGNALVENQIRLFGLINQVSQIKKVDAKAEQVILEDMQWIYNEIIPKANWEDPFRYDYALHWVRQYLAAIYAEQGNNVMSEIMYSNLDFYGKVEHTVKMEQFLLATKKTKFEQLMVDKYQYNLSDIYERRAINLFYQDKIDQAIVEMKKAEPITATYEYSGESYVKTYKNTELLGNPFNGKIQDCNDCDHMAKQSVKYTKLSFLEKIKEMQDRIAQGEDVFNNALLVGNAFYNGTYYGNARVFYYNALVNEYGNFISPSERKYLLNMALAKKYYGLAKKAATTKEQKAKMAYLEAKVERNEFYANQYQNKDYYWGAGWDDPMFKKWKGFQELATLYSDTKYYQDVINECGYFRTYLEKNQ</sequence>
<evidence type="ECO:0000313" key="2">
    <source>
        <dbReference type="Proteomes" id="UP000255024"/>
    </source>
</evidence>
<dbReference type="SUPFAM" id="SSF48452">
    <property type="entry name" value="TPR-like"/>
    <property type="match status" value="1"/>
</dbReference>
<keyword evidence="2" id="KW-1185">Reference proteome</keyword>
<evidence type="ECO:0000313" key="1">
    <source>
        <dbReference type="EMBL" id="STZ28006.1"/>
    </source>
</evidence>
<accession>A0A378RLW2</accession>
<protein>
    <recommendedName>
        <fullName evidence="3">Tetratricopeptide repeat protein</fullName>
    </recommendedName>
</protein>
<dbReference type="Proteomes" id="UP000255024">
    <property type="component" value="Unassembled WGS sequence"/>
</dbReference>
<proteinExistence type="predicted"/>
<name>A0A378RLW2_MYROD</name>
<dbReference type="RefSeq" id="WP_115090835.1">
    <property type="nucleotide sequence ID" value="NZ_CP068107.1"/>
</dbReference>
<organism evidence="1 2">
    <name type="scientific">Myroides odoratus</name>
    <name type="common">Flavobacterium odoratum</name>
    <dbReference type="NCBI Taxonomy" id="256"/>
    <lineage>
        <taxon>Bacteria</taxon>
        <taxon>Pseudomonadati</taxon>
        <taxon>Bacteroidota</taxon>
        <taxon>Flavobacteriia</taxon>
        <taxon>Flavobacteriales</taxon>
        <taxon>Flavobacteriaceae</taxon>
        <taxon>Myroides</taxon>
    </lineage>
</organism>
<evidence type="ECO:0008006" key="3">
    <source>
        <dbReference type="Google" id="ProtNLM"/>
    </source>
</evidence>
<dbReference type="Gene3D" id="1.25.40.10">
    <property type="entry name" value="Tetratricopeptide repeat domain"/>
    <property type="match status" value="1"/>
</dbReference>
<dbReference type="InterPro" id="IPR011990">
    <property type="entry name" value="TPR-like_helical_dom_sf"/>
</dbReference>
<dbReference type="AlphaFoldDB" id="A0A378RLW2"/>
<dbReference type="EMBL" id="UGQL01000001">
    <property type="protein sequence ID" value="STZ28006.1"/>
    <property type="molecule type" value="Genomic_DNA"/>
</dbReference>